<gene>
    <name evidence="1" type="ORF">ACFQV2_06990</name>
</gene>
<proteinExistence type="predicted"/>
<evidence type="ECO:0000313" key="1">
    <source>
        <dbReference type="EMBL" id="MFC7613386.1"/>
    </source>
</evidence>
<keyword evidence="2" id="KW-1185">Reference proteome</keyword>
<dbReference type="Proteomes" id="UP001596512">
    <property type="component" value="Unassembled WGS sequence"/>
</dbReference>
<organism evidence="1 2">
    <name type="scientific">Actinokineospora soli</name>
    <dbReference type="NCBI Taxonomy" id="1048753"/>
    <lineage>
        <taxon>Bacteria</taxon>
        <taxon>Bacillati</taxon>
        <taxon>Actinomycetota</taxon>
        <taxon>Actinomycetes</taxon>
        <taxon>Pseudonocardiales</taxon>
        <taxon>Pseudonocardiaceae</taxon>
        <taxon>Actinokineospora</taxon>
    </lineage>
</organism>
<name>A0ABW2TKP9_9PSEU</name>
<protein>
    <submittedName>
        <fullName evidence="1">Uncharacterized protein</fullName>
    </submittedName>
</protein>
<reference evidence="2" key="1">
    <citation type="journal article" date="2019" name="Int. J. Syst. Evol. Microbiol.">
        <title>The Global Catalogue of Microorganisms (GCM) 10K type strain sequencing project: providing services to taxonomists for standard genome sequencing and annotation.</title>
        <authorList>
            <consortium name="The Broad Institute Genomics Platform"/>
            <consortium name="The Broad Institute Genome Sequencing Center for Infectious Disease"/>
            <person name="Wu L."/>
            <person name="Ma J."/>
        </authorList>
    </citation>
    <scope>NUCLEOTIDE SEQUENCE [LARGE SCALE GENOMIC DNA]</scope>
    <source>
        <strain evidence="2">JCM 17695</strain>
    </source>
</reference>
<evidence type="ECO:0000313" key="2">
    <source>
        <dbReference type="Proteomes" id="UP001596512"/>
    </source>
</evidence>
<accession>A0ABW2TKP9</accession>
<dbReference type="EMBL" id="JBHTEY010000004">
    <property type="protein sequence ID" value="MFC7613386.1"/>
    <property type="molecule type" value="Genomic_DNA"/>
</dbReference>
<sequence length="112" mass="12616">MSHGQEVIRDTDRALLGYVREADGDLWSPLTVFGYPLGPDAPYDEARDTVEQRGLATLADRWHLRDTDGEWYACAIQEATPARVRVSITDLGHPDVYSSRTIENPTPETLRM</sequence>
<comment type="caution">
    <text evidence="1">The sequence shown here is derived from an EMBL/GenBank/DDBJ whole genome shotgun (WGS) entry which is preliminary data.</text>
</comment>